<evidence type="ECO:0000313" key="1">
    <source>
        <dbReference type="EMBL" id="KAK7840632.1"/>
    </source>
</evidence>
<evidence type="ECO:0000313" key="2">
    <source>
        <dbReference type="Proteomes" id="UP000237347"/>
    </source>
</evidence>
<organism evidence="1 2">
    <name type="scientific">Quercus suber</name>
    <name type="common">Cork oak</name>
    <dbReference type="NCBI Taxonomy" id="58331"/>
    <lineage>
        <taxon>Eukaryota</taxon>
        <taxon>Viridiplantae</taxon>
        <taxon>Streptophyta</taxon>
        <taxon>Embryophyta</taxon>
        <taxon>Tracheophyta</taxon>
        <taxon>Spermatophyta</taxon>
        <taxon>Magnoliopsida</taxon>
        <taxon>eudicotyledons</taxon>
        <taxon>Gunneridae</taxon>
        <taxon>Pentapetalae</taxon>
        <taxon>rosids</taxon>
        <taxon>fabids</taxon>
        <taxon>Fagales</taxon>
        <taxon>Fagaceae</taxon>
        <taxon>Quercus</taxon>
    </lineage>
</organism>
<dbReference type="EMBL" id="PKMF04000257">
    <property type="protein sequence ID" value="KAK7840632.1"/>
    <property type="molecule type" value="Genomic_DNA"/>
</dbReference>
<protein>
    <submittedName>
        <fullName evidence="1">Uncharacterized protein</fullName>
    </submittedName>
</protein>
<dbReference type="AlphaFoldDB" id="A0AAW0KMR6"/>
<gene>
    <name evidence="1" type="ORF">CFP56_016382</name>
</gene>
<name>A0AAW0KMR6_QUESU</name>
<comment type="caution">
    <text evidence="1">The sequence shown here is derived from an EMBL/GenBank/DDBJ whole genome shotgun (WGS) entry which is preliminary data.</text>
</comment>
<reference evidence="1 2" key="1">
    <citation type="journal article" date="2018" name="Sci. Data">
        <title>The draft genome sequence of cork oak.</title>
        <authorList>
            <person name="Ramos A.M."/>
            <person name="Usie A."/>
            <person name="Barbosa P."/>
            <person name="Barros P.M."/>
            <person name="Capote T."/>
            <person name="Chaves I."/>
            <person name="Simoes F."/>
            <person name="Abreu I."/>
            <person name="Carrasquinho I."/>
            <person name="Faro C."/>
            <person name="Guimaraes J.B."/>
            <person name="Mendonca D."/>
            <person name="Nobrega F."/>
            <person name="Rodrigues L."/>
            <person name="Saibo N.J.M."/>
            <person name="Varela M.C."/>
            <person name="Egas C."/>
            <person name="Matos J."/>
            <person name="Miguel C.M."/>
            <person name="Oliveira M.M."/>
            <person name="Ricardo C.P."/>
            <person name="Goncalves S."/>
        </authorList>
    </citation>
    <scope>NUCLEOTIDE SEQUENCE [LARGE SCALE GENOMIC DNA]</scope>
    <source>
        <strain evidence="2">cv. HL8</strain>
    </source>
</reference>
<dbReference type="Proteomes" id="UP000237347">
    <property type="component" value="Unassembled WGS sequence"/>
</dbReference>
<keyword evidence="2" id="KW-1185">Reference proteome</keyword>
<sequence length="20" mass="2268">MLSCHAHISFIKTAFFHGYG</sequence>
<accession>A0AAW0KMR6</accession>
<proteinExistence type="predicted"/>